<accession>A0AAP7IGF7</accession>
<dbReference type="AlphaFoldDB" id="A0AAP7IGF7"/>
<comment type="caution">
    <text evidence="1">The sequence shown here is derived from an EMBL/GenBank/DDBJ whole genome shotgun (WGS) entry which is preliminary data.</text>
</comment>
<dbReference type="Proteomes" id="UP000095464">
    <property type="component" value="Unassembled WGS sequence"/>
</dbReference>
<dbReference type="EMBL" id="LNPX01000004">
    <property type="protein sequence ID" value="OEK58943.1"/>
    <property type="molecule type" value="Genomic_DNA"/>
</dbReference>
<reference evidence="2" key="1">
    <citation type="submission" date="2015-11" db="EMBL/GenBank/DDBJ databases">
        <title>Genomic diversity of Staphylococcus saprophyticus strains from urinary tract infections, animal surfaces, and fermented foods.</title>
        <authorList>
            <person name="Wolfe B.E."/>
        </authorList>
    </citation>
    <scope>NUCLEOTIDE SEQUENCE [LARGE SCALE GENOMIC DNA]</scope>
    <source>
        <strain evidence="2">738_7</strain>
    </source>
</reference>
<organism evidence="1 2">
    <name type="scientific">Staphylococcus equorum</name>
    <dbReference type="NCBI Taxonomy" id="246432"/>
    <lineage>
        <taxon>Bacteria</taxon>
        <taxon>Bacillati</taxon>
        <taxon>Bacillota</taxon>
        <taxon>Bacilli</taxon>
        <taxon>Bacillales</taxon>
        <taxon>Staphylococcaceae</taxon>
        <taxon>Staphylococcus</taxon>
    </lineage>
</organism>
<gene>
    <name evidence="1" type="ORF">ASS94_01050</name>
</gene>
<evidence type="ECO:0000313" key="2">
    <source>
        <dbReference type="Proteomes" id="UP000095464"/>
    </source>
</evidence>
<sequence length="93" mass="11269">MIAYSYDDIESFTFIDSRAFKQGKERNENILYRKYWESVVFKDKQLGYYISIIREIHEDDDFDSIQSESIVGQKFYIKSEFEKAENYFLSDDE</sequence>
<dbReference type="RefSeq" id="WP_069854343.1">
    <property type="nucleotide sequence ID" value="NZ_LNPX01000004.1"/>
</dbReference>
<protein>
    <submittedName>
        <fullName evidence="1">Uncharacterized protein</fullName>
    </submittedName>
</protein>
<evidence type="ECO:0000313" key="1">
    <source>
        <dbReference type="EMBL" id="OEK58943.1"/>
    </source>
</evidence>
<name>A0AAP7IGF7_9STAP</name>
<proteinExistence type="predicted"/>